<gene>
    <name evidence="2" type="ORF">SAMN05444359_1351</name>
</gene>
<dbReference type="Gene3D" id="2.60.40.10">
    <property type="entry name" value="Immunoglobulins"/>
    <property type="match status" value="1"/>
</dbReference>
<evidence type="ECO:0000256" key="1">
    <source>
        <dbReference type="SAM" id="SignalP"/>
    </source>
</evidence>
<feature type="chain" id="PRO_5011628996" description="HYR domain-containing protein" evidence="1">
    <location>
        <begin position="21"/>
        <end position="1435"/>
    </location>
</feature>
<name>A0A1H9N9F7_9BACT</name>
<dbReference type="GO" id="GO:0005509">
    <property type="term" value="F:calcium ion binding"/>
    <property type="evidence" value="ECO:0007669"/>
    <property type="project" value="InterPro"/>
</dbReference>
<reference evidence="3" key="1">
    <citation type="submission" date="2016-10" db="EMBL/GenBank/DDBJ databases">
        <authorList>
            <person name="Varghese N."/>
            <person name="Submissions S."/>
        </authorList>
    </citation>
    <scope>NUCLEOTIDE SEQUENCE [LARGE SCALE GENOMIC DNA]</scope>
    <source>
        <strain evidence="3">DSM 24740</strain>
    </source>
</reference>
<dbReference type="EMBL" id="FOFB01000035">
    <property type="protein sequence ID" value="SER32305.1"/>
    <property type="molecule type" value="Genomic_DNA"/>
</dbReference>
<keyword evidence="1" id="KW-0732">Signal</keyword>
<feature type="signal peptide" evidence="1">
    <location>
        <begin position="1"/>
        <end position="20"/>
    </location>
</feature>
<dbReference type="InterPro" id="IPR028974">
    <property type="entry name" value="TSP_type-3_rpt"/>
</dbReference>
<dbReference type="PANTHER" id="PTHR46343">
    <property type="entry name" value="HYR DOMAIN-CONTAINING PROTEIN"/>
    <property type="match status" value="1"/>
</dbReference>
<dbReference type="PANTHER" id="PTHR46343:SF2">
    <property type="entry name" value="SUSHI_VON WILLEBRAND FACTOR TYPE A_EGF_PENTRAXIN DOMAIN-CONTAINING 1"/>
    <property type="match status" value="1"/>
</dbReference>
<feature type="non-terminal residue" evidence="2">
    <location>
        <position position="1435"/>
    </location>
</feature>
<dbReference type="Proteomes" id="UP000199021">
    <property type="component" value="Unassembled WGS sequence"/>
</dbReference>
<dbReference type="InterPro" id="IPR043555">
    <property type="entry name" value="SRPX-like"/>
</dbReference>
<sequence>MKIFTTLFIFCLLFTTGLFGQAGMTVEIDNPCLGPAFSMTFMGTDATGRNIYGNESINGIGNPILSIFYDQTSGNWVIGLPGSPNPGDRLFETGPNTFSPNPPDSATEPYNETAALAGCGMATVSGTGTQNMGGGDPCAALGGDTDMDGVCDDNDICPGFDDNADMDMDGMPDGCDSDPMTFNGVTFDSPCIGGMLGFIPTGNDGTRNTFSNAAQGLEIVFNDTENRWEMRGANAGGAVIFFNTLASLPNPPSSTASAWEADAAGGCTGETPTVSGTGTQANEPPVVTCTEFTTTIQTDPNTTMPNVPSGGWGPIPGSGIIGVGLGLPTSIYNLDLNSCVTDDWSELGEMELSLVSSGFENITADSRDLVNVYNIRDGQENVAGVQVVVRATLVMNTPPDAVCQAVTVDAGADCMATVSAEDFDGGSTDADMDMLTFSVDPAGPYGVGMTNVTLSVSDGIATSTCTTTVTVEDNTLPVVTCTEFAETFSGEDQCADFISANSPDGIFRPIGNLSSFSAAAGASRIITADLTGCVTDNCSDEGFQAAFVDSYEENRVLGCSVDIINVLVIRDAAGNEAEDSIFFRHTIMYDGPAPEITCPADELIACFDDIMVNAANATATSGCGTPTVEVTGPVIVGAENCTGTTYTYTYTATDGCGQTSSCEQVFTINSSSLGISLIDGLLADSTVTCADDIPAQAEDFVVVTTNCNITPEVTVTGPVISHVMAPDCPGTMYTYTFSATSPCFISPVSVNRTFTIMNDGPTIVCPTDSLIDCGVFPAISTDGIVATASCGMTPAISFSEDPIIVGDPDMPGTTYTYMVTATDDCGRTTTCERVFMVQDTTAPVIISCVTDTTIYLDENGFASIAPGELLVTEDNCAPADVMLGDPLVAFDCDAAGETFTYNETDTDAEGNVSDVCTVNVTVLDTLAPVIISCVTDTTIYLDENGFASIAPGELLVTEDNCPPADMMLGDPLVAFDCDAAGETFTYYETDIDASGNVSDVCTVNVTVLDTIPPSITCAAIAPFVSVGDDCLFQETPGTFLTSDNCGDPVTFRERYTDADGNVIDDFTFDFIVGDFMIGDQRNLPLGVNTIELFITDRSGLESSCSFTLDVRDTSPPEVVCQDATVYLDENGEGLANINFALESVLVSFTDNCAAGPTAVGGPAGELTCDDIGTRPFFFGFFDGNGQEAICNFTLTIADTVAPVVTTIDQMLTLTDGEPTMTLTTGDLATATDNCGEPITIEFDRSLTFTGADIGTNELTVTATDANGNVTVTTVTVVVGFEQPNLACISEINLTLNDECQALLIPRMFLTGNTALLDAFQFDITVDDNDPSNGPIVDGCGRFRYSISPASLGDEPTIGFTGDFAPENWTEILFSFLGGVQSPPSDEQLITVDFTADAMVLSTEATVFNTGSEFGAQQGIMFSESGVVAFDYNFNG</sequence>
<dbReference type="OrthoDB" id="9805017at2"/>
<dbReference type="SUPFAM" id="SSF103647">
    <property type="entry name" value="TSP type-3 repeat"/>
    <property type="match status" value="1"/>
</dbReference>
<evidence type="ECO:0000313" key="3">
    <source>
        <dbReference type="Proteomes" id="UP000199021"/>
    </source>
</evidence>
<dbReference type="STRING" id="478744.SAMN05444359_1351"/>
<evidence type="ECO:0008006" key="4">
    <source>
        <dbReference type="Google" id="ProtNLM"/>
    </source>
</evidence>
<protein>
    <recommendedName>
        <fullName evidence="4">HYR domain-containing protein</fullName>
    </recommendedName>
</protein>
<dbReference type="RefSeq" id="WP_139212030.1">
    <property type="nucleotide sequence ID" value="NZ_FOFB01000035.1"/>
</dbReference>
<organism evidence="2 3">
    <name type="scientific">Neolewinella agarilytica</name>
    <dbReference type="NCBI Taxonomy" id="478744"/>
    <lineage>
        <taxon>Bacteria</taxon>
        <taxon>Pseudomonadati</taxon>
        <taxon>Bacteroidota</taxon>
        <taxon>Saprospiria</taxon>
        <taxon>Saprospirales</taxon>
        <taxon>Lewinellaceae</taxon>
        <taxon>Neolewinella</taxon>
    </lineage>
</organism>
<proteinExistence type="predicted"/>
<dbReference type="InterPro" id="IPR013783">
    <property type="entry name" value="Ig-like_fold"/>
</dbReference>
<keyword evidence="3" id="KW-1185">Reference proteome</keyword>
<accession>A0A1H9N9F7</accession>
<evidence type="ECO:0000313" key="2">
    <source>
        <dbReference type="EMBL" id="SER32305.1"/>
    </source>
</evidence>
<dbReference type="InParanoid" id="A0A1H9N9F7"/>